<dbReference type="EMBL" id="CAJNOH010000227">
    <property type="protein sequence ID" value="CAF0955436.1"/>
    <property type="molecule type" value="Genomic_DNA"/>
</dbReference>
<dbReference type="EMBL" id="CAJNOL010000465">
    <property type="protein sequence ID" value="CAF1077082.1"/>
    <property type="molecule type" value="Genomic_DNA"/>
</dbReference>
<comment type="caution">
    <text evidence="3">The sequence shown here is derived from an EMBL/GenBank/DDBJ whole genome shotgun (WGS) entry which is preliminary data.</text>
</comment>
<evidence type="ECO:0000313" key="2">
    <source>
        <dbReference type="EMBL" id="CAF1077082.1"/>
    </source>
</evidence>
<evidence type="ECO:0000313" key="4">
    <source>
        <dbReference type="Proteomes" id="UP000663870"/>
    </source>
</evidence>
<gene>
    <name evidence="2" type="ORF">JXQ802_LOCUS17989</name>
    <name evidence="3" type="ORF">JXQ802_LOCUS18016</name>
    <name evidence="1" type="ORF">PYM288_LOCUS12345</name>
</gene>
<dbReference type="EMBL" id="CAJNOL010000466">
    <property type="protein sequence ID" value="CAF1077672.1"/>
    <property type="molecule type" value="Genomic_DNA"/>
</dbReference>
<proteinExistence type="predicted"/>
<dbReference type="Proteomes" id="UP000663870">
    <property type="component" value="Unassembled WGS sequence"/>
</dbReference>
<name>A0A814MGN5_9BILA</name>
<organism evidence="3 4">
    <name type="scientific">Rotaria sordida</name>
    <dbReference type="NCBI Taxonomy" id="392033"/>
    <lineage>
        <taxon>Eukaryota</taxon>
        <taxon>Metazoa</taxon>
        <taxon>Spiralia</taxon>
        <taxon>Gnathifera</taxon>
        <taxon>Rotifera</taxon>
        <taxon>Eurotatoria</taxon>
        <taxon>Bdelloidea</taxon>
        <taxon>Philodinida</taxon>
        <taxon>Philodinidae</taxon>
        <taxon>Rotaria</taxon>
    </lineage>
</organism>
<keyword evidence="4" id="KW-1185">Reference proteome</keyword>
<dbReference type="AlphaFoldDB" id="A0A814MGN5"/>
<evidence type="ECO:0000313" key="1">
    <source>
        <dbReference type="EMBL" id="CAF0955436.1"/>
    </source>
</evidence>
<accession>A0A814MGN5</accession>
<protein>
    <submittedName>
        <fullName evidence="3">Uncharacterized protein</fullName>
    </submittedName>
</protein>
<reference evidence="3" key="1">
    <citation type="submission" date="2021-02" db="EMBL/GenBank/DDBJ databases">
        <authorList>
            <person name="Nowell W R."/>
        </authorList>
    </citation>
    <scope>NUCLEOTIDE SEQUENCE</scope>
</reference>
<dbReference type="Proteomes" id="UP000663854">
    <property type="component" value="Unassembled WGS sequence"/>
</dbReference>
<sequence>MRIIRKRYALFFFPRVMSSTSSSSQTFSSSSVQNSSELIDLTSCSTTNRNPTSFAPLHRTVELENLHDYIKNDEKQITPTKKTLTKCMTVIGDGSDKQI</sequence>
<evidence type="ECO:0000313" key="3">
    <source>
        <dbReference type="EMBL" id="CAF1077672.1"/>
    </source>
</evidence>